<evidence type="ECO:0000313" key="3">
    <source>
        <dbReference type="EMBL" id="OGD97201.1"/>
    </source>
</evidence>
<evidence type="ECO:0000313" key="4">
    <source>
        <dbReference type="Proteomes" id="UP000176740"/>
    </source>
</evidence>
<dbReference type="PROSITE" id="PS51819">
    <property type="entry name" value="VOC"/>
    <property type="match status" value="1"/>
</dbReference>
<dbReference type="Pfam" id="PF00903">
    <property type="entry name" value="Glyoxalase"/>
    <property type="match status" value="1"/>
</dbReference>
<dbReference type="EMBL" id="MFBO01000036">
    <property type="protein sequence ID" value="OGD97201.1"/>
    <property type="molecule type" value="Genomic_DNA"/>
</dbReference>
<dbReference type="Proteomes" id="UP000176740">
    <property type="component" value="Unassembled WGS sequence"/>
</dbReference>
<comment type="caution">
    <text evidence="3">The sequence shown here is derived from an EMBL/GenBank/DDBJ whole genome shotgun (WGS) entry which is preliminary data.</text>
</comment>
<dbReference type="SUPFAM" id="SSF54593">
    <property type="entry name" value="Glyoxalase/Bleomycin resistance protein/Dihydroxybiphenyl dioxygenase"/>
    <property type="match status" value="1"/>
</dbReference>
<dbReference type="InterPro" id="IPR004360">
    <property type="entry name" value="Glyas_Fos-R_dOase_dom"/>
</dbReference>
<accession>A0A1F5GZB4</accession>
<dbReference type="Gene3D" id="3.10.180.10">
    <property type="entry name" value="2,3-Dihydroxybiphenyl 1,2-Dioxygenase, domain 1"/>
    <property type="match status" value="1"/>
</dbReference>
<feature type="compositionally biased region" description="Basic and acidic residues" evidence="1">
    <location>
        <begin position="1"/>
        <end position="11"/>
    </location>
</feature>
<name>A0A1F5GZB4_9BACT</name>
<dbReference type="InterPro" id="IPR029068">
    <property type="entry name" value="Glyas_Bleomycin-R_OHBP_Dase"/>
</dbReference>
<dbReference type="AlphaFoldDB" id="A0A1F5GZB4"/>
<proteinExistence type="predicted"/>
<protein>
    <recommendedName>
        <fullName evidence="2">VOC domain-containing protein</fullName>
    </recommendedName>
</protein>
<dbReference type="InterPro" id="IPR037523">
    <property type="entry name" value="VOC_core"/>
</dbReference>
<gene>
    <name evidence="3" type="ORF">A3A49_02350</name>
</gene>
<organism evidence="3 4">
    <name type="scientific">Candidatus Curtissbacteria bacterium RIFCSPLOWO2_01_FULL_38_11b</name>
    <dbReference type="NCBI Taxonomy" id="1797725"/>
    <lineage>
        <taxon>Bacteria</taxon>
        <taxon>Candidatus Curtissiibacteriota</taxon>
    </lineage>
</organism>
<feature type="domain" description="VOC" evidence="2">
    <location>
        <begin position="35"/>
        <end position="154"/>
    </location>
</feature>
<reference evidence="3 4" key="1">
    <citation type="journal article" date="2016" name="Nat. Commun.">
        <title>Thousands of microbial genomes shed light on interconnected biogeochemical processes in an aquifer system.</title>
        <authorList>
            <person name="Anantharaman K."/>
            <person name="Brown C.T."/>
            <person name="Hug L.A."/>
            <person name="Sharon I."/>
            <person name="Castelle C.J."/>
            <person name="Probst A.J."/>
            <person name="Thomas B.C."/>
            <person name="Singh A."/>
            <person name="Wilkins M.J."/>
            <person name="Karaoz U."/>
            <person name="Brodie E.L."/>
            <person name="Williams K.H."/>
            <person name="Hubbard S.S."/>
            <person name="Banfield J.F."/>
        </authorList>
    </citation>
    <scope>NUCLEOTIDE SEQUENCE [LARGE SCALE GENOMIC DNA]</scope>
</reference>
<sequence length="157" mass="17835">MNYYFSRDKLRVQKSNPPPHKATEDEGGEKQMIRALEAVILSSENAAKLAEFYREKVGLGQSQEMKIGDKGEKGYDFNLKGANLYILDHSEIKGKNSQPSRAMFNLEVDDIEKEAERIKKAGVKVVQDIYHVESYGLIATFEDIDGNYFQLVQVRAN</sequence>
<evidence type="ECO:0000259" key="2">
    <source>
        <dbReference type="PROSITE" id="PS51819"/>
    </source>
</evidence>
<evidence type="ECO:0000256" key="1">
    <source>
        <dbReference type="SAM" id="MobiDB-lite"/>
    </source>
</evidence>
<dbReference type="STRING" id="1797725.A3A49_02350"/>
<feature type="region of interest" description="Disordered" evidence="1">
    <location>
        <begin position="1"/>
        <end position="29"/>
    </location>
</feature>